<evidence type="ECO:0000259" key="5">
    <source>
        <dbReference type="PROSITE" id="PS51718"/>
    </source>
</evidence>
<dbReference type="GO" id="GO:0006897">
    <property type="term" value="P:endocytosis"/>
    <property type="evidence" value="ECO:0007669"/>
    <property type="project" value="TreeGrafter"/>
</dbReference>
<evidence type="ECO:0000256" key="2">
    <source>
        <dbReference type="ARBA" id="ARBA00023134"/>
    </source>
</evidence>
<dbReference type="STRING" id="1353009.A0A1Y2IHZ3"/>
<dbReference type="InterPro" id="IPR020850">
    <property type="entry name" value="GED_dom"/>
</dbReference>
<organism evidence="6 7">
    <name type="scientific">Trametes coccinea (strain BRFM310)</name>
    <name type="common">Pycnoporus coccineus</name>
    <dbReference type="NCBI Taxonomy" id="1353009"/>
    <lineage>
        <taxon>Eukaryota</taxon>
        <taxon>Fungi</taxon>
        <taxon>Dikarya</taxon>
        <taxon>Basidiomycota</taxon>
        <taxon>Agaricomycotina</taxon>
        <taxon>Agaricomycetes</taxon>
        <taxon>Polyporales</taxon>
        <taxon>Polyporaceae</taxon>
        <taxon>Trametes</taxon>
    </lineage>
</organism>
<dbReference type="PANTHER" id="PTHR11566:SF21">
    <property type="entry name" value="DYNAMIN RELATED PROTEIN 1, ISOFORM A"/>
    <property type="match status" value="1"/>
</dbReference>
<dbReference type="InterPro" id="IPR001401">
    <property type="entry name" value="Dynamin_GTPase"/>
</dbReference>
<dbReference type="Pfam" id="PF02212">
    <property type="entry name" value="GED"/>
    <property type="match status" value="1"/>
</dbReference>
<protein>
    <submittedName>
        <fullName evidence="6">p-loop containing nucleoside triphosphate hydrolase protein</fullName>
    </submittedName>
</protein>
<name>A0A1Y2IHZ3_TRAC3</name>
<feature type="region of interest" description="Disordered" evidence="3">
    <location>
        <begin position="661"/>
        <end position="694"/>
    </location>
</feature>
<dbReference type="GO" id="GO:0000266">
    <property type="term" value="P:mitochondrial fission"/>
    <property type="evidence" value="ECO:0007669"/>
    <property type="project" value="TreeGrafter"/>
</dbReference>
<dbReference type="GO" id="GO:0005874">
    <property type="term" value="C:microtubule"/>
    <property type="evidence" value="ECO:0007669"/>
    <property type="project" value="TreeGrafter"/>
</dbReference>
<dbReference type="GO" id="GO:0016020">
    <property type="term" value="C:membrane"/>
    <property type="evidence" value="ECO:0007669"/>
    <property type="project" value="TreeGrafter"/>
</dbReference>
<dbReference type="GO" id="GO:0003924">
    <property type="term" value="F:GTPase activity"/>
    <property type="evidence" value="ECO:0007669"/>
    <property type="project" value="InterPro"/>
</dbReference>
<evidence type="ECO:0000256" key="3">
    <source>
        <dbReference type="SAM" id="MobiDB-lite"/>
    </source>
</evidence>
<evidence type="ECO:0000313" key="6">
    <source>
        <dbReference type="EMBL" id="OSD00779.1"/>
    </source>
</evidence>
<keyword evidence="2" id="KW-0342">GTP-binding</keyword>
<dbReference type="PRINTS" id="PR00195">
    <property type="entry name" value="DYNAMIN"/>
</dbReference>
<dbReference type="Pfam" id="PF00350">
    <property type="entry name" value="Dynamin_N"/>
    <property type="match status" value="1"/>
</dbReference>
<dbReference type="InterPro" id="IPR000375">
    <property type="entry name" value="Dynamin_stalk"/>
</dbReference>
<dbReference type="OrthoDB" id="5061070at2759"/>
<dbReference type="AlphaFoldDB" id="A0A1Y2IHZ3"/>
<accession>A0A1Y2IHZ3</accession>
<dbReference type="SMART" id="SM00053">
    <property type="entry name" value="DYNc"/>
    <property type="match status" value="1"/>
</dbReference>
<gene>
    <name evidence="6" type="ORF">PYCCODRAFT_1437126</name>
</gene>
<proteinExistence type="predicted"/>
<dbReference type="Proteomes" id="UP000193067">
    <property type="component" value="Unassembled WGS sequence"/>
</dbReference>
<keyword evidence="6" id="KW-0378">Hydrolase</keyword>
<dbReference type="GO" id="GO:0005739">
    <property type="term" value="C:mitochondrion"/>
    <property type="evidence" value="ECO:0007669"/>
    <property type="project" value="TreeGrafter"/>
</dbReference>
<dbReference type="GO" id="GO:0008017">
    <property type="term" value="F:microtubule binding"/>
    <property type="evidence" value="ECO:0007669"/>
    <property type="project" value="TreeGrafter"/>
</dbReference>
<dbReference type="EMBL" id="KZ084116">
    <property type="protein sequence ID" value="OSD00779.1"/>
    <property type="molecule type" value="Genomic_DNA"/>
</dbReference>
<keyword evidence="1" id="KW-0547">Nucleotide-binding</keyword>
<dbReference type="PANTHER" id="PTHR11566">
    <property type="entry name" value="DYNAMIN"/>
    <property type="match status" value="1"/>
</dbReference>
<dbReference type="CDD" id="cd08771">
    <property type="entry name" value="DLP_1"/>
    <property type="match status" value="1"/>
</dbReference>
<dbReference type="GO" id="GO:0048312">
    <property type="term" value="P:intracellular distribution of mitochondria"/>
    <property type="evidence" value="ECO:0007669"/>
    <property type="project" value="TreeGrafter"/>
</dbReference>
<dbReference type="InterPro" id="IPR022812">
    <property type="entry name" value="Dynamin"/>
</dbReference>
<sequence length="795" mass="88601">MLQSDRQTPATGKVEGLANTSFARTTKDLNRLMRNLRAEGAQSDLNLPRVVVIGNQSAGKSSLVEAISKIMVPRDAGTCTRCPMELRLSSSDHAWTCQVSIRWEDAPRGGGVRSHPERPFGDAFTKWEDVELMLRRAQAAVLNPSIDSTSFLSKGKDEVSALLEKAPRKFSKNVVCLDLSGPDLPDLSFVDLPGLIQNGDKGEVEMVERLVRSYIKDSNTLILVASPMTDDMQNQKAAQLAREVDPEGMRTIGALTKPDAIPAGATGTYNTYLNIIAGTIHRTKHGYYVVRQPDDAERERNISHEEARAAETRFFLEKAPWATSPYHHRFGVENLIKCVSDRLTELIRADLPRIEKEVVIQRGDCMRRIRALPPKTAEPYSHVLRITGLFAEEVKHIIQGSPDHTTLVQDNKRSYDRLFNAILGTAPPFLPYRIQQWQWIPWSVREDSRTETLRLDDIIWLDTVRSKIQACITRELPNNVPYSVKCSFIRNFQQDWSAHVDSCFEEVEGSLRRALTGCVEKHFGRFRVLKGAVVAAVSKLVNAHAEVARQQQKYMLQYELNPPRTQNTDGLAKLRAEWLAAYRSSREKLTSVPNAPEDQSLAAALAPPSNPQTPQTPLFVFNDQKSKGVGEKAYRLTVPLPATAKAKMESLTAAPVDAPFESSQQQGALKASVPSANPITENGPSASAPLPTPSVQDTYEEEMAFIAEIRAYFEVSSKRLADNIPAAIDQHLLYAFSEVLLETLIEKLGLASEDAAARCAKYLAEEPDVAAMREELQAKKRRLDQVHKELCEFGL</sequence>
<keyword evidence="7" id="KW-1185">Reference proteome</keyword>
<evidence type="ECO:0000259" key="4">
    <source>
        <dbReference type="PROSITE" id="PS51388"/>
    </source>
</evidence>
<dbReference type="Gene3D" id="1.20.120.1240">
    <property type="entry name" value="Dynamin, middle domain"/>
    <property type="match status" value="1"/>
</dbReference>
<dbReference type="InterPro" id="IPR003130">
    <property type="entry name" value="GED"/>
</dbReference>
<reference evidence="6 7" key="1">
    <citation type="journal article" date="2015" name="Biotechnol. Biofuels">
        <title>Enhanced degradation of softwood versus hardwood by the white-rot fungus Pycnoporus coccineus.</title>
        <authorList>
            <person name="Couturier M."/>
            <person name="Navarro D."/>
            <person name="Chevret D."/>
            <person name="Henrissat B."/>
            <person name="Piumi F."/>
            <person name="Ruiz-Duenas F.J."/>
            <person name="Martinez A.T."/>
            <person name="Grigoriev I.V."/>
            <person name="Riley R."/>
            <person name="Lipzen A."/>
            <person name="Berrin J.G."/>
            <person name="Master E.R."/>
            <person name="Rosso M.N."/>
        </authorList>
    </citation>
    <scope>NUCLEOTIDE SEQUENCE [LARGE SCALE GENOMIC DNA]</scope>
    <source>
        <strain evidence="6 7">BRFM310</strain>
    </source>
</reference>
<feature type="compositionally biased region" description="Polar residues" evidence="3">
    <location>
        <begin position="674"/>
        <end position="685"/>
    </location>
</feature>
<evidence type="ECO:0000313" key="7">
    <source>
        <dbReference type="Proteomes" id="UP000193067"/>
    </source>
</evidence>
<dbReference type="Gene3D" id="3.40.50.300">
    <property type="entry name" value="P-loop containing nucleotide triphosphate hydrolases"/>
    <property type="match status" value="1"/>
</dbReference>
<evidence type="ECO:0000256" key="1">
    <source>
        <dbReference type="ARBA" id="ARBA00022741"/>
    </source>
</evidence>
<dbReference type="SUPFAM" id="SSF52540">
    <property type="entry name" value="P-loop containing nucleoside triphosphate hydrolases"/>
    <property type="match status" value="1"/>
</dbReference>
<dbReference type="GO" id="GO:0016559">
    <property type="term" value="P:peroxisome fission"/>
    <property type="evidence" value="ECO:0007669"/>
    <property type="project" value="TreeGrafter"/>
</dbReference>
<dbReference type="PROSITE" id="PS51718">
    <property type="entry name" value="G_DYNAMIN_2"/>
    <property type="match status" value="1"/>
</dbReference>
<dbReference type="Pfam" id="PF01031">
    <property type="entry name" value="Dynamin_M"/>
    <property type="match status" value="1"/>
</dbReference>
<feature type="domain" description="Dynamin-type G" evidence="5">
    <location>
        <begin position="44"/>
        <end position="352"/>
    </location>
</feature>
<dbReference type="InterPro" id="IPR045063">
    <property type="entry name" value="Dynamin_N"/>
</dbReference>
<dbReference type="PROSITE" id="PS51388">
    <property type="entry name" value="GED"/>
    <property type="match status" value="1"/>
</dbReference>
<dbReference type="InterPro" id="IPR027417">
    <property type="entry name" value="P-loop_NTPase"/>
</dbReference>
<dbReference type="InterPro" id="IPR030381">
    <property type="entry name" value="G_DYNAMIN_dom"/>
</dbReference>
<feature type="domain" description="GED" evidence="4">
    <location>
        <begin position="702"/>
        <end position="795"/>
    </location>
</feature>
<dbReference type="GO" id="GO:0005525">
    <property type="term" value="F:GTP binding"/>
    <property type="evidence" value="ECO:0007669"/>
    <property type="project" value="InterPro"/>
</dbReference>